<name>A0A371D4F3_9APHY</name>
<evidence type="ECO:0000313" key="3">
    <source>
        <dbReference type="Proteomes" id="UP000256964"/>
    </source>
</evidence>
<evidence type="ECO:0000256" key="1">
    <source>
        <dbReference type="SAM" id="MobiDB-lite"/>
    </source>
</evidence>
<feature type="compositionally biased region" description="Acidic residues" evidence="1">
    <location>
        <begin position="342"/>
        <end position="358"/>
    </location>
</feature>
<dbReference type="OrthoDB" id="2757546at2759"/>
<protein>
    <submittedName>
        <fullName evidence="2">Uncharacterized protein</fullName>
    </submittedName>
</protein>
<dbReference type="EMBL" id="KZ857419">
    <property type="protein sequence ID" value="RDX47426.1"/>
    <property type="molecule type" value="Genomic_DNA"/>
</dbReference>
<keyword evidence="3" id="KW-1185">Reference proteome</keyword>
<feature type="region of interest" description="Disordered" evidence="1">
    <location>
        <begin position="332"/>
        <end position="372"/>
    </location>
</feature>
<gene>
    <name evidence="2" type="ORF">OH76DRAFT_779662</name>
</gene>
<dbReference type="Proteomes" id="UP000256964">
    <property type="component" value="Unassembled WGS sequence"/>
</dbReference>
<organism evidence="2 3">
    <name type="scientific">Lentinus brumalis</name>
    <dbReference type="NCBI Taxonomy" id="2498619"/>
    <lineage>
        <taxon>Eukaryota</taxon>
        <taxon>Fungi</taxon>
        <taxon>Dikarya</taxon>
        <taxon>Basidiomycota</taxon>
        <taxon>Agaricomycotina</taxon>
        <taxon>Agaricomycetes</taxon>
        <taxon>Polyporales</taxon>
        <taxon>Polyporaceae</taxon>
        <taxon>Lentinus</taxon>
    </lineage>
</organism>
<proteinExistence type="predicted"/>
<accession>A0A371D4F3</accession>
<evidence type="ECO:0000313" key="2">
    <source>
        <dbReference type="EMBL" id="RDX47426.1"/>
    </source>
</evidence>
<sequence length="452" mass="50840">MACRRRRVIPPNAAPIAEWRFMEYGDGGELRVKRWPSSPDVDLQFRAPIWDWVNGQLAYSPNHRIRFARILAEAVNATAAGQGIDGNLGLGVPGWRKPWLLAGSKDRATFFDVINNGPGIVPTPMCVTMRLLPPDGYQLAHANKRVQSFLYFGNGSPCGLFLEFLEDKIRIPEYTPKLYIYPDIVMQDVFNWWSLQLLSITLLEPLVDNPNYAGTDPLQWMPRHIPLGEQLPNGASTGVRVIFDNGCGCSIFPRHVLQAIWTQWFQNDAQFYPTGAVYLRHFRDFSRHDVVFQFRDSHGKVEQLRCRANEFLTSPWNTGDALGGSYACFAEPQGGAEQQQPGDEELGDEEPGDEESGYEEPGYERPGAAQPGVGKEPYILGVNFFWASILRLDASHRGEQPVLGQAKPFMQLAPQRLLSHGFELAGPWNLEIHPDLPPDMQATLREQPELLA</sequence>
<feature type="compositionally biased region" description="Low complexity" evidence="1">
    <location>
        <begin position="332"/>
        <end position="341"/>
    </location>
</feature>
<dbReference type="AlphaFoldDB" id="A0A371D4F3"/>
<reference evidence="2 3" key="1">
    <citation type="journal article" date="2018" name="Biotechnol. Biofuels">
        <title>Integrative visual omics of the white-rot fungus Polyporus brumalis exposes the biotechnological potential of its oxidative enzymes for delignifying raw plant biomass.</title>
        <authorList>
            <person name="Miyauchi S."/>
            <person name="Rancon A."/>
            <person name="Drula E."/>
            <person name="Hage H."/>
            <person name="Chaduli D."/>
            <person name="Favel A."/>
            <person name="Grisel S."/>
            <person name="Henrissat B."/>
            <person name="Herpoel-Gimbert I."/>
            <person name="Ruiz-Duenas F.J."/>
            <person name="Chevret D."/>
            <person name="Hainaut M."/>
            <person name="Lin J."/>
            <person name="Wang M."/>
            <person name="Pangilinan J."/>
            <person name="Lipzen A."/>
            <person name="Lesage-Meessen L."/>
            <person name="Navarro D."/>
            <person name="Riley R."/>
            <person name="Grigoriev I.V."/>
            <person name="Zhou S."/>
            <person name="Raouche S."/>
            <person name="Rosso M.N."/>
        </authorList>
    </citation>
    <scope>NUCLEOTIDE SEQUENCE [LARGE SCALE GENOMIC DNA]</scope>
    <source>
        <strain evidence="2 3">BRFM 1820</strain>
    </source>
</reference>